<sequence>MNARIPLVVTTVACAILFLSIAAVFALVIASLVTGGPIDFLGGPEIADASGAAPLVLAA</sequence>
<dbReference type="AlphaFoldDB" id="A0A5C8I1J0"/>
<dbReference type="RefSeq" id="WP_147893577.1">
    <property type="nucleotide sequence ID" value="NZ_BAAANR010000001.1"/>
</dbReference>
<name>A0A5C8I1J0_9MICO</name>
<organism evidence="1 2">
    <name type="scientific">Microbacterium hatanonis</name>
    <dbReference type="NCBI Taxonomy" id="404366"/>
    <lineage>
        <taxon>Bacteria</taxon>
        <taxon>Bacillati</taxon>
        <taxon>Actinomycetota</taxon>
        <taxon>Actinomycetes</taxon>
        <taxon>Micrococcales</taxon>
        <taxon>Microbacteriaceae</taxon>
        <taxon>Microbacterium</taxon>
    </lineage>
</organism>
<dbReference type="Proteomes" id="UP000321034">
    <property type="component" value="Unassembled WGS sequence"/>
</dbReference>
<gene>
    <name evidence="1" type="ORF">FVP77_05325</name>
</gene>
<proteinExistence type="predicted"/>
<comment type="caution">
    <text evidence="1">The sequence shown here is derived from an EMBL/GenBank/DDBJ whole genome shotgun (WGS) entry which is preliminary data.</text>
</comment>
<reference evidence="1 2" key="1">
    <citation type="submission" date="2019-08" db="EMBL/GenBank/DDBJ databases">
        <authorList>
            <person name="Dong K."/>
        </authorList>
    </citation>
    <scope>NUCLEOTIDE SEQUENCE [LARGE SCALE GENOMIC DNA]</scope>
    <source>
        <strain evidence="1 2">JCM14558</strain>
    </source>
</reference>
<evidence type="ECO:0000313" key="1">
    <source>
        <dbReference type="EMBL" id="TXK12872.1"/>
    </source>
</evidence>
<keyword evidence="2" id="KW-1185">Reference proteome</keyword>
<dbReference type="OrthoDB" id="5075257at2"/>
<evidence type="ECO:0000313" key="2">
    <source>
        <dbReference type="Proteomes" id="UP000321034"/>
    </source>
</evidence>
<accession>A0A5C8I1J0</accession>
<dbReference type="EMBL" id="VRSV01000001">
    <property type="protein sequence ID" value="TXK12872.1"/>
    <property type="molecule type" value="Genomic_DNA"/>
</dbReference>
<protein>
    <submittedName>
        <fullName evidence="1">Uncharacterized protein</fullName>
    </submittedName>
</protein>